<dbReference type="HOGENOM" id="CLU_3113492_0_0_9"/>
<dbReference type="PATRIC" id="fig|568816.4.peg.1969"/>
<keyword evidence="2" id="KW-1185">Reference proteome</keyword>
<evidence type="ECO:0000313" key="1">
    <source>
        <dbReference type="EMBL" id="AEQ23237.1"/>
    </source>
</evidence>
<name>G4Q4Y2_ACIIR</name>
<reference evidence="1 2" key="1">
    <citation type="journal article" date="2011" name="J. Bacteriol.">
        <title>Complete genome sequence of Acidaminococcus intestini RYC-MR95, a Gram-negative bacterium from the phylum Firmicutes.</title>
        <authorList>
            <person name="D'Auria G."/>
            <person name="Galan J.C."/>
            <person name="Rodriguez-Alcayna M."/>
            <person name="Moya A."/>
            <person name="Baquero F."/>
            <person name="Latorre A."/>
        </authorList>
    </citation>
    <scope>NUCLEOTIDE SEQUENCE [LARGE SCALE GENOMIC DNA]</scope>
    <source>
        <strain evidence="1 2">RyC-MR95</strain>
    </source>
</reference>
<organism evidence="1 2">
    <name type="scientific">Acidaminococcus intestini (strain RyC-MR95)</name>
    <dbReference type="NCBI Taxonomy" id="568816"/>
    <lineage>
        <taxon>Bacteria</taxon>
        <taxon>Bacillati</taxon>
        <taxon>Bacillota</taxon>
        <taxon>Negativicutes</taxon>
        <taxon>Acidaminococcales</taxon>
        <taxon>Acidaminococcaceae</taxon>
        <taxon>Acidaminococcus</taxon>
    </lineage>
</organism>
<dbReference type="Proteomes" id="UP000007093">
    <property type="component" value="Chromosome"/>
</dbReference>
<accession>G4Q4Y2</accession>
<dbReference type="EMBL" id="CP003058">
    <property type="protein sequence ID" value="AEQ23237.1"/>
    <property type="molecule type" value="Genomic_DNA"/>
</dbReference>
<dbReference type="InParanoid" id="G4Q4Y2"/>
<gene>
    <name evidence="1" type="ordered locus">Acin_2031</name>
</gene>
<proteinExistence type="predicted"/>
<dbReference type="STRING" id="568816.Acin_2031"/>
<evidence type="ECO:0000313" key="2">
    <source>
        <dbReference type="Proteomes" id="UP000007093"/>
    </source>
</evidence>
<dbReference type="AlphaFoldDB" id="G4Q4Y2"/>
<protein>
    <submittedName>
        <fullName evidence="1">Uncharacterized protein</fullName>
    </submittedName>
</protein>
<dbReference type="KEGG" id="ain:Acin_2031"/>
<sequence>MALPFSKSIQYKTGKGSVKFFAFSFFEERVKKCKKYVMGCKASKGQNGYK</sequence>